<protein>
    <recommendedName>
        <fullName evidence="3">Wound-responsive family protein</fullName>
    </recommendedName>
</protein>
<dbReference type="Pfam" id="PF12609">
    <property type="entry name" value="DUF3774"/>
    <property type="match status" value="1"/>
</dbReference>
<dbReference type="AlphaFoldDB" id="A0A8J5KUB9"/>
<dbReference type="InterPro" id="IPR022251">
    <property type="entry name" value="DUF3774_wound-induced"/>
</dbReference>
<proteinExistence type="predicted"/>
<keyword evidence="2" id="KW-1185">Reference proteome</keyword>
<accession>A0A8J5KUB9</accession>
<comment type="caution">
    <text evidence="1">The sequence shown here is derived from an EMBL/GenBank/DDBJ whole genome shotgun (WGS) entry which is preliminary data.</text>
</comment>
<gene>
    <name evidence="1" type="ORF">ZIOFF_048461</name>
</gene>
<dbReference type="EMBL" id="JACMSC010000013">
    <property type="protein sequence ID" value="KAG6493475.1"/>
    <property type="molecule type" value="Genomic_DNA"/>
</dbReference>
<name>A0A8J5KUB9_ZINOF</name>
<evidence type="ECO:0008006" key="3">
    <source>
        <dbReference type="Google" id="ProtNLM"/>
    </source>
</evidence>
<dbReference type="Proteomes" id="UP000734854">
    <property type="component" value="Unassembled WGS sequence"/>
</dbReference>
<reference evidence="1 2" key="1">
    <citation type="submission" date="2020-08" db="EMBL/GenBank/DDBJ databases">
        <title>Plant Genome Project.</title>
        <authorList>
            <person name="Zhang R.-G."/>
        </authorList>
    </citation>
    <scope>NUCLEOTIDE SEQUENCE [LARGE SCALE GENOMIC DNA]</scope>
    <source>
        <tissue evidence="1">Rhizome</tissue>
    </source>
</reference>
<evidence type="ECO:0000313" key="2">
    <source>
        <dbReference type="Proteomes" id="UP000734854"/>
    </source>
</evidence>
<organism evidence="1 2">
    <name type="scientific">Zingiber officinale</name>
    <name type="common">Ginger</name>
    <name type="synonym">Amomum zingiber</name>
    <dbReference type="NCBI Taxonomy" id="94328"/>
    <lineage>
        <taxon>Eukaryota</taxon>
        <taxon>Viridiplantae</taxon>
        <taxon>Streptophyta</taxon>
        <taxon>Embryophyta</taxon>
        <taxon>Tracheophyta</taxon>
        <taxon>Spermatophyta</taxon>
        <taxon>Magnoliopsida</taxon>
        <taxon>Liliopsida</taxon>
        <taxon>Zingiberales</taxon>
        <taxon>Zingiberaceae</taxon>
        <taxon>Zingiber</taxon>
    </lineage>
</organism>
<evidence type="ECO:0000313" key="1">
    <source>
        <dbReference type="EMBL" id="KAG6493475.1"/>
    </source>
</evidence>
<sequence>MEKQNSPLFLGVECQNQVLRLFLPSYKFHRPACFQPDNETTPLVFTTRRQIRELRELRAMATVKKASVLVAACVGAVEALKDQAGLCRWNYAMRSLQQHAKGNVRSLSQAVRMHSSMCDGRSSEEAKRSEESLRKVMYLSCWGPN</sequence>
<dbReference type="PANTHER" id="PTHR33090">
    <property type="entry name" value="DUF3774 DOMAIN PROTEIN-RELATED"/>
    <property type="match status" value="1"/>
</dbReference>